<dbReference type="InterPro" id="IPR041147">
    <property type="entry name" value="GH38_C"/>
</dbReference>
<proteinExistence type="predicted"/>
<organism evidence="2 3">
    <name type="scientific">bacterium (Candidatus Ratteibacteria) CG15_BIG_FIL_POST_REV_8_21_14_020_41_12</name>
    <dbReference type="NCBI Taxonomy" id="2014291"/>
    <lineage>
        <taxon>Bacteria</taxon>
        <taxon>Candidatus Ratteibacteria</taxon>
    </lineage>
</organism>
<feature type="non-terminal residue" evidence="2">
    <location>
        <position position="1"/>
    </location>
</feature>
<evidence type="ECO:0000313" key="2">
    <source>
        <dbReference type="EMBL" id="PIW33868.1"/>
    </source>
</evidence>
<feature type="domain" description="Glycosyl hydrolases family 38 C-terminal" evidence="1">
    <location>
        <begin position="21"/>
        <end position="94"/>
    </location>
</feature>
<dbReference type="AlphaFoldDB" id="A0A2M7GZJ8"/>
<evidence type="ECO:0000259" key="1">
    <source>
        <dbReference type="Pfam" id="PF17677"/>
    </source>
</evidence>
<sequence>KNLKGTLPEKEHSFLFLDKKNVLLLALKKAEDKNGLIIRLVETEGKDTTVKITLPFLKIKKAYQTNLVEENEKTIPIQKHTIRIPIKSFGITTIRIQ</sequence>
<dbReference type="EMBL" id="PFFY01000106">
    <property type="protein sequence ID" value="PIW33868.1"/>
    <property type="molecule type" value="Genomic_DNA"/>
</dbReference>
<evidence type="ECO:0000313" key="3">
    <source>
        <dbReference type="Proteomes" id="UP000230025"/>
    </source>
</evidence>
<dbReference type="Pfam" id="PF17677">
    <property type="entry name" value="Glyco_hydro38C2"/>
    <property type="match status" value="1"/>
</dbReference>
<dbReference type="InterPro" id="IPR011013">
    <property type="entry name" value="Gal_mutarotase_sf_dom"/>
</dbReference>
<dbReference type="GO" id="GO:0009313">
    <property type="term" value="P:oligosaccharide catabolic process"/>
    <property type="evidence" value="ECO:0007669"/>
    <property type="project" value="TreeGrafter"/>
</dbReference>
<dbReference type="PANTHER" id="PTHR46017">
    <property type="entry name" value="ALPHA-MANNOSIDASE 2C1"/>
    <property type="match status" value="1"/>
</dbReference>
<dbReference type="GO" id="GO:0004559">
    <property type="term" value="F:alpha-mannosidase activity"/>
    <property type="evidence" value="ECO:0007669"/>
    <property type="project" value="TreeGrafter"/>
</dbReference>
<protein>
    <recommendedName>
        <fullName evidence="1">Glycosyl hydrolases family 38 C-terminal domain-containing protein</fullName>
    </recommendedName>
</protein>
<dbReference type="SUPFAM" id="SSF74650">
    <property type="entry name" value="Galactose mutarotase-like"/>
    <property type="match status" value="1"/>
</dbReference>
<dbReference type="PANTHER" id="PTHR46017:SF1">
    <property type="entry name" value="ALPHA-MANNOSIDASE 2C1"/>
    <property type="match status" value="1"/>
</dbReference>
<reference evidence="3" key="1">
    <citation type="submission" date="2017-09" db="EMBL/GenBank/DDBJ databases">
        <title>Depth-based differentiation of microbial function through sediment-hosted aquifers and enrichment of novel symbionts in the deep terrestrial subsurface.</title>
        <authorList>
            <person name="Probst A.J."/>
            <person name="Ladd B."/>
            <person name="Jarett J.K."/>
            <person name="Geller-Mcgrath D.E."/>
            <person name="Sieber C.M.K."/>
            <person name="Emerson J.B."/>
            <person name="Anantharaman K."/>
            <person name="Thomas B.C."/>
            <person name="Malmstrom R."/>
            <person name="Stieglmeier M."/>
            <person name="Klingl A."/>
            <person name="Woyke T."/>
            <person name="Ryan C.M."/>
            <person name="Banfield J.F."/>
        </authorList>
    </citation>
    <scope>NUCLEOTIDE SEQUENCE [LARGE SCALE GENOMIC DNA]</scope>
</reference>
<accession>A0A2M7GZJ8</accession>
<name>A0A2M7GZJ8_9BACT</name>
<dbReference type="Gene3D" id="2.60.40.2220">
    <property type="match status" value="1"/>
</dbReference>
<comment type="caution">
    <text evidence="2">The sequence shown here is derived from an EMBL/GenBank/DDBJ whole genome shotgun (WGS) entry which is preliminary data.</text>
</comment>
<dbReference type="Proteomes" id="UP000230025">
    <property type="component" value="Unassembled WGS sequence"/>
</dbReference>
<gene>
    <name evidence="2" type="ORF">COW28_02305</name>
</gene>
<dbReference type="GO" id="GO:0030246">
    <property type="term" value="F:carbohydrate binding"/>
    <property type="evidence" value="ECO:0007669"/>
    <property type="project" value="InterPro"/>
</dbReference>